<evidence type="ECO:0000256" key="9">
    <source>
        <dbReference type="ARBA" id="ARBA00049940"/>
    </source>
</evidence>
<evidence type="ECO:0000256" key="2">
    <source>
        <dbReference type="ARBA" id="ARBA00022475"/>
    </source>
</evidence>
<dbReference type="EMBL" id="MCOL01000001">
    <property type="protein sequence ID" value="ODO60278.1"/>
    <property type="molecule type" value="Genomic_DNA"/>
</dbReference>
<organism evidence="12 17">
    <name type="scientific">Lactiplantibacillus plantarum</name>
    <name type="common">Lactobacillus plantarum</name>
    <dbReference type="NCBI Taxonomy" id="1590"/>
    <lineage>
        <taxon>Bacteria</taxon>
        <taxon>Bacillati</taxon>
        <taxon>Bacillota</taxon>
        <taxon>Bacilli</taxon>
        <taxon>Lactobacillales</taxon>
        <taxon>Lactobacillaceae</taxon>
        <taxon>Lactiplantibacillus</taxon>
    </lineage>
</organism>
<evidence type="ECO:0000313" key="15">
    <source>
        <dbReference type="EMBL" id="QQM61139.1"/>
    </source>
</evidence>
<comment type="activity regulation">
    <text evidence="10">Na(+) is not transported, but it plays an essential structural role and its presence is essential for fluoride channel function.</text>
</comment>
<dbReference type="GO" id="GO:0005886">
    <property type="term" value="C:plasma membrane"/>
    <property type="evidence" value="ECO:0007669"/>
    <property type="project" value="UniProtKB-SubCell"/>
</dbReference>
<proteinExistence type="inferred from homology"/>
<dbReference type="KEGG" id="lpb:SH83_00905"/>
<evidence type="ECO:0000313" key="14">
    <source>
        <dbReference type="EMBL" id="ODO60278.1"/>
    </source>
</evidence>
<evidence type="ECO:0000256" key="8">
    <source>
        <dbReference type="ARBA" id="ARBA00035585"/>
    </source>
</evidence>
<comment type="subcellular location">
    <subcellularLocation>
        <location evidence="1 10">Cell membrane</location>
        <topology evidence="1 10">Multi-pass membrane protein</topology>
    </subcellularLocation>
</comment>
<evidence type="ECO:0000256" key="1">
    <source>
        <dbReference type="ARBA" id="ARBA00004651"/>
    </source>
</evidence>
<reference evidence="15 20" key="3">
    <citation type="submission" date="2020-12" db="EMBL/GenBank/DDBJ databases">
        <title>Whole genome sequencing of Lactobacillus plantarum PC518.</title>
        <authorList>
            <person name="Guo Q."/>
        </authorList>
    </citation>
    <scope>NUCLEOTIDE SEQUENCE [LARGE SCALE GENOMIC DNA]</scope>
    <source>
        <strain evidence="15 20">PC518</strain>
    </source>
</reference>
<dbReference type="EMBL" id="CP066817">
    <property type="protein sequence ID" value="QQM61139.1"/>
    <property type="molecule type" value="Genomic_DNA"/>
</dbReference>
<reference evidence="16 17" key="1">
    <citation type="submission" date="2016-03" db="EMBL/GenBank/DDBJ databases">
        <title>Comparative genomics of 54 Lactobacillus plantarum strains reveals genomic uncoupling from niche constraints.</title>
        <authorList>
            <person name="Martino M.E."/>
        </authorList>
    </citation>
    <scope>NUCLEOTIDE SEQUENCE [LARGE SCALE GENOMIC DNA]</scope>
    <source>
        <strain evidence="12 17">19.1</strain>
        <strain evidence="13 16">NAB2</strain>
        <strain evidence="11 18">Nizo2260</strain>
    </source>
</reference>
<evidence type="ECO:0000256" key="3">
    <source>
        <dbReference type="ARBA" id="ARBA00022692"/>
    </source>
</evidence>
<dbReference type="InterPro" id="IPR003691">
    <property type="entry name" value="FluC"/>
</dbReference>
<evidence type="ECO:0000313" key="19">
    <source>
        <dbReference type="Proteomes" id="UP000094892"/>
    </source>
</evidence>
<dbReference type="GO" id="GO:0140114">
    <property type="term" value="P:cellular detoxification of fluoride"/>
    <property type="evidence" value="ECO:0007669"/>
    <property type="project" value="UniProtKB-UniRule"/>
</dbReference>
<keyword evidence="5 10" id="KW-0472">Membrane</keyword>
<dbReference type="PANTHER" id="PTHR28259:SF1">
    <property type="entry name" value="FLUORIDE EXPORT PROTEIN 1-RELATED"/>
    <property type="match status" value="1"/>
</dbReference>
<sequence>MLVLVGLAGAGAAVGALSRYGIMRLALPLNRWPLPIATLFINLTGALLLGWILTSSLPPNWQIFLGTGIMGGYTTFSTMINELVLLGRNHHQRVAWEYFGLSLVGGLVMVYLGTLI</sequence>
<dbReference type="EMBL" id="LUXO01000032">
    <property type="protein sequence ID" value="KZV02536.1"/>
    <property type="molecule type" value="Genomic_DNA"/>
</dbReference>
<evidence type="ECO:0000313" key="11">
    <source>
        <dbReference type="EMBL" id="KZU08638.1"/>
    </source>
</evidence>
<dbReference type="PATRIC" id="fig|1590.142.peg.204"/>
<feature type="transmembrane region" description="Helical" evidence="10">
    <location>
        <begin position="61"/>
        <end position="80"/>
    </location>
</feature>
<dbReference type="Proteomes" id="UP000076872">
    <property type="component" value="Unassembled WGS sequence"/>
</dbReference>
<feature type="transmembrane region" description="Helical" evidence="10">
    <location>
        <begin position="95"/>
        <end position="115"/>
    </location>
</feature>
<dbReference type="PANTHER" id="PTHR28259">
    <property type="entry name" value="FLUORIDE EXPORT PROTEIN 1-RELATED"/>
    <property type="match status" value="1"/>
</dbReference>
<feature type="binding site" evidence="10">
    <location>
        <position position="74"/>
    </location>
    <ligand>
        <name>Na(+)</name>
        <dbReference type="ChEBI" id="CHEBI:29101"/>
        <note>structural</note>
    </ligand>
</feature>
<evidence type="ECO:0000313" key="18">
    <source>
        <dbReference type="Proteomes" id="UP000076989"/>
    </source>
</evidence>
<dbReference type="AlphaFoldDB" id="A0A166NVC5"/>
<dbReference type="GO" id="GO:0046872">
    <property type="term" value="F:metal ion binding"/>
    <property type="evidence" value="ECO:0007669"/>
    <property type="project" value="UniProtKB-KW"/>
</dbReference>
<keyword evidence="10" id="KW-0915">Sodium</keyword>
<evidence type="ECO:0000256" key="6">
    <source>
        <dbReference type="ARBA" id="ARBA00023303"/>
    </source>
</evidence>
<keyword evidence="10" id="KW-0813">Transport</keyword>
<keyword evidence="3 10" id="KW-0812">Transmembrane</keyword>
<evidence type="ECO:0000313" key="12">
    <source>
        <dbReference type="EMBL" id="KZU95035.1"/>
    </source>
</evidence>
<dbReference type="Proteomes" id="UP000595466">
    <property type="component" value="Chromosome"/>
</dbReference>
<evidence type="ECO:0000256" key="7">
    <source>
        <dbReference type="ARBA" id="ARBA00035120"/>
    </source>
</evidence>
<name>A0A166NVC5_LACPN</name>
<dbReference type="Proteomes" id="UP000094892">
    <property type="component" value="Unassembled WGS sequence"/>
</dbReference>
<comment type="function">
    <text evidence="9 10">Fluoride-specific ion channel. Important for reducing fluoride concentration in the cell, thus reducing its toxicity.</text>
</comment>
<dbReference type="EMBL" id="LUWI01000005">
    <property type="protein sequence ID" value="KZU08638.1"/>
    <property type="molecule type" value="Genomic_DNA"/>
</dbReference>
<feature type="binding site" evidence="10">
    <location>
        <position position="71"/>
    </location>
    <ligand>
        <name>Na(+)</name>
        <dbReference type="ChEBI" id="CHEBI:29101"/>
        <note>structural</note>
    </ligand>
</feature>
<keyword evidence="6 10" id="KW-0407">Ion channel</keyword>
<dbReference type="HAMAP" id="MF_00454">
    <property type="entry name" value="FluC"/>
    <property type="match status" value="1"/>
</dbReference>
<keyword evidence="2 10" id="KW-1003">Cell membrane</keyword>
<comment type="catalytic activity">
    <reaction evidence="8">
        <text>fluoride(in) = fluoride(out)</text>
        <dbReference type="Rhea" id="RHEA:76159"/>
        <dbReference type="ChEBI" id="CHEBI:17051"/>
    </reaction>
    <physiologicalReaction direction="left-to-right" evidence="8">
        <dbReference type="Rhea" id="RHEA:76160"/>
    </physiologicalReaction>
</comment>
<dbReference type="EMBL" id="LUXM01000028">
    <property type="protein sequence ID" value="KZU95035.1"/>
    <property type="molecule type" value="Genomic_DNA"/>
</dbReference>
<keyword evidence="10" id="KW-0406">Ion transport</keyword>
<reference evidence="14 19" key="2">
    <citation type="submission" date="2016-08" db="EMBL/GenBank/DDBJ databases">
        <title>Genome sequencing of Lactobacillus plantarum JSA22, isolated from fermented soybean paste.</title>
        <authorList>
            <person name="Choi H.S."/>
        </authorList>
    </citation>
    <scope>NUCLEOTIDE SEQUENCE [LARGE SCALE GENOMIC DNA]</scope>
    <source>
        <strain evidence="14 19">JSA22</strain>
    </source>
</reference>
<keyword evidence="4 10" id="KW-1133">Transmembrane helix</keyword>
<evidence type="ECO:0000256" key="4">
    <source>
        <dbReference type="ARBA" id="ARBA00022989"/>
    </source>
</evidence>
<accession>A0A166NVC5</accession>
<evidence type="ECO:0000256" key="5">
    <source>
        <dbReference type="ARBA" id="ARBA00023136"/>
    </source>
</evidence>
<evidence type="ECO:0000313" key="17">
    <source>
        <dbReference type="Proteomes" id="UP000076882"/>
    </source>
</evidence>
<comment type="similarity">
    <text evidence="7 10">Belongs to the fluoride channel Fluc/FEX (TC 1.A.43) family.</text>
</comment>
<dbReference type="GeneID" id="77216865"/>
<gene>
    <name evidence="10" type="primary">fluC</name>
    <name evidence="10" type="synonym">crcB</name>
    <name evidence="15" type="ORF">JH395_00900</name>
    <name evidence="12" type="ORF">Lp19_1824</name>
    <name evidence="14" type="ORF">LPJSA22_00211</name>
    <name evidence="13" type="ORF">NAB2_1952</name>
    <name evidence="11" type="ORF">Nizo2260_0291</name>
</gene>
<feature type="transmembrane region" description="Helical" evidence="10">
    <location>
        <begin position="34"/>
        <end position="54"/>
    </location>
</feature>
<protein>
    <recommendedName>
        <fullName evidence="10">Fluoride-specific ion channel FluC</fullName>
    </recommendedName>
</protein>
<keyword evidence="10" id="KW-0479">Metal-binding</keyword>
<dbReference type="RefSeq" id="WP_003641805.1">
    <property type="nucleotide sequence ID" value="NZ_AP028145.1"/>
</dbReference>
<dbReference type="Proteomes" id="UP000076882">
    <property type="component" value="Unassembled WGS sequence"/>
</dbReference>
<evidence type="ECO:0000313" key="20">
    <source>
        <dbReference type="Proteomes" id="UP000595466"/>
    </source>
</evidence>
<dbReference type="SMR" id="A0A166NVC5"/>
<dbReference type="GO" id="GO:0062054">
    <property type="term" value="F:fluoride channel activity"/>
    <property type="evidence" value="ECO:0007669"/>
    <property type="project" value="UniProtKB-UniRule"/>
</dbReference>
<evidence type="ECO:0000256" key="10">
    <source>
        <dbReference type="HAMAP-Rule" id="MF_00454"/>
    </source>
</evidence>
<dbReference type="Pfam" id="PF02537">
    <property type="entry name" value="CRCB"/>
    <property type="match status" value="1"/>
</dbReference>
<dbReference type="Proteomes" id="UP000076989">
    <property type="component" value="Unassembled WGS sequence"/>
</dbReference>
<evidence type="ECO:0000313" key="16">
    <source>
        <dbReference type="Proteomes" id="UP000076872"/>
    </source>
</evidence>
<dbReference type="OMA" id="CRYGITV"/>
<evidence type="ECO:0000313" key="13">
    <source>
        <dbReference type="EMBL" id="KZV02536.1"/>
    </source>
</evidence>